<dbReference type="PROSITE" id="PS00211">
    <property type="entry name" value="ABC_TRANSPORTER_1"/>
    <property type="match status" value="1"/>
</dbReference>
<keyword evidence="3 5" id="KW-0067">ATP-binding</keyword>
<keyword evidence="6" id="KW-1185">Reference proteome</keyword>
<evidence type="ECO:0000256" key="2">
    <source>
        <dbReference type="ARBA" id="ARBA00022741"/>
    </source>
</evidence>
<dbReference type="InterPro" id="IPR003439">
    <property type="entry name" value="ABC_transporter-like_ATP-bd"/>
</dbReference>
<dbReference type="InterPro" id="IPR027417">
    <property type="entry name" value="P-loop_NTPase"/>
</dbReference>
<dbReference type="SMART" id="SM00382">
    <property type="entry name" value="AAA"/>
    <property type="match status" value="1"/>
</dbReference>
<evidence type="ECO:0000313" key="6">
    <source>
        <dbReference type="Proteomes" id="UP000320314"/>
    </source>
</evidence>
<dbReference type="PROSITE" id="PS50893">
    <property type="entry name" value="ABC_TRANSPORTER_2"/>
    <property type="match status" value="1"/>
</dbReference>
<comment type="similarity">
    <text evidence="1">Belongs to the ABC transporter superfamily.</text>
</comment>
<dbReference type="GO" id="GO:0016887">
    <property type="term" value="F:ATP hydrolysis activity"/>
    <property type="evidence" value="ECO:0007669"/>
    <property type="project" value="InterPro"/>
</dbReference>
<dbReference type="GO" id="GO:0005524">
    <property type="term" value="F:ATP binding"/>
    <property type="evidence" value="ECO:0007669"/>
    <property type="project" value="UniProtKB-KW"/>
</dbReference>
<dbReference type="CDD" id="cd03214">
    <property type="entry name" value="ABC_Iron-Siderophores_B12_Hemin"/>
    <property type="match status" value="1"/>
</dbReference>
<sequence length="263" mass="27679">MSALAIEHLTAGYRRRPVIHDVSIDGIAAGSLTALVGPNAAGKSTLLRAIAGIVPASGCVRFDGADLLREPIARRAQQLAFMPQSLPQGVGLSVLESIVAGLSVSAPEHVRSGRDARRAAVSVLESLGIVDLAMGRLDTLSGGQRQMAALAQALAREPRILLLDEPTSALDLKHQERVMGAARRLAETGCIVLVVLHDLSLAARWADRVVLLHHGRVVADAPPEEALTGDRIGVIYGVTARVERNRAGRLHIDVGGLAESELG</sequence>
<proteinExistence type="inferred from homology"/>
<dbReference type="InterPro" id="IPR003593">
    <property type="entry name" value="AAA+_ATPase"/>
</dbReference>
<dbReference type="Proteomes" id="UP000320314">
    <property type="component" value="Unassembled WGS sequence"/>
</dbReference>
<keyword evidence="2" id="KW-0547">Nucleotide-binding</keyword>
<dbReference type="RefSeq" id="WP_141166557.1">
    <property type="nucleotide sequence ID" value="NZ_VHLH01000013.1"/>
</dbReference>
<evidence type="ECO:0000259" key="4">
    <source>
        <dbReference type="PROSITE" id="PS50893"/>
    </source>
</evidence>
<dbReference type="InterPro" id="IPR017871">
    <property type="entry name" value="ABC_transporter-like_CS"/>
</dbReference>
<dbReference type="OrthoDB" id="9810077at2"/>
<protein>
    <submittedName>
        <fullName evidence="5">ABC transporter ATP-binding protein</fullName>
    </submittedName>
</protein>
<dbReference type="EMBL" id="VHLH01000013">
    <property type="protein sequence ID" value="TPW28955.1"/>
    <property type="molecule type" value="Genomic_DNA"/>
</dbReference>
<accession>A0A506U7M3</accession>
<dbReference type="PANTHER" id="PTHR42794">
    <property type="entry name" value="HEMIN IMPORT ATP-BINDING PROTEIN HMUV"/>
    <property type="match status" value="1"/>
</dbReference>
<gene>
    <name evidence="5" type="ORF">FJU11_08200</name>
</gene>
<organism evidence="5 6">
    <name type="scientific">Pararhizobium mangrovi</name>
    <dbReference type="NCBI Taxonomy" id="2590452"/>
    <lineage>
        <taxon>Bacteria</taxon>
        <taxon>Pseudomonadati</taxon>
        <taxon>Pseudomonadota</taxon>
        <taxon>Alphaproteobacteria</taxon>
        <taxon>Hyphomicrobiales</taxon>
        <taxon>Rhizobiaceae</taxon>
        <taxon>Rhizobium/Agrobacterium group</taxon>
        <taxon>Pararhizobium</taxon>
    </lineage>
</organism>
<dbReference type="Pfam" id="PF00005">
    <property type="entry name" value="ABC_tran"/>
    <property type="match status" value="1"/>
</dbReference>
<evidence type="ECO:0000313" key="5">
    <source>
        <dbReference type="EMBL" id="TPW28955.1"/>
    </source>
</evidence>
<evidence type="ECO:0000256" key="3">
    <source>
        <dbReference type="ARBA" id="ARBA00022840"/>
    </source>
</evidence>
<dbReference type="AlphaFoldDB" id="A0A506U7M3"/>
<evidence type="ECO:0000256" key="1">
    <source>
        <dbReference type="ARBA" id="ARBA00005417"/>
    </source>
</evidence>
<dbReference type="Gene3D" id="3.40.50.300">
    <property type="entry name" value="P-loop containing nucleotide triphosphate hydrolases"/>
    <property type="match status" value="1"/>
</dbReference>
<feature type="domain" description="ABC transporter" evidence="4">
    <location>
        <begin position="4"/>
        <end position="239"/>
    </location>
</feature>
<dbReference type="SUPFAM" id="SSF52540">
    <property type="entry name" value="P-loop containing nucleoside triphosphate hydrolases"/>
    <property type="match status" value="1"/>
</dbReference>
<comment type="caution">
    <text evidence="5">The sequence shown here is derived from an EMBL/GenBank/DDBJ whole genome shotgun (WGS) entry which is preliminary data.</text>
</comment>
<reference evidence="5 6" key="1">
    <citation type="submission" date="2019-06" db="EMBL/GenBank/DDBJ databases">
        <authorList>
            <person name="Li M."/>
        </authorList>
    </citation>
    <scope>NUCLEOTIDE SEQUENCE [LARGE SCALE GENOMIC DNA]</scope>
    <source>
        <strain evidence="5 6">BGMRC6574</strain>
    </source>
</reference>
<name>A0A506U7M3_9HYPH</name>
<dbReference type="PANTHER" id="PTHR42794:SF2">
    <property type="entry name" value="ABC TRANSPORTER ATP-BINDING PROTEIN"/>
    <property type="match status" value="1"/>
</dbReference>